<dbReference type="AlphaFoldDB" id="A0A1S2NVJ6"/>
<sequence length="443" mass="49262">MVLLCYSDLEDDDRVGVPALHAALESWVLRLLVDTQDRATRLPARFASPIEDCTPEDEALALRTIRFLRYAQEQLMDRNARLRYLCPDCPRDGQAGCPALNRPSPRGKTVHEAVYAVRIEPVPVQHGTWLAQARPAASRVLERLRRMARQVTTPVPGAGEEARRAVVRHLYEMARMWRARGLPDDAVNVDQEQDGAFAQDVWIALLERGRRRRDTDARHSPVNFIAAVLHTLAQQLSGPEAFTTREAVMAALVARNACIEGDTAAVDEFSRTRLHLGRPHAWRAAVEMALLGDWVEALGRHLSGDAEIMELLHRHTEREHRCLQPLWERKAGGRTVRLLEAPVASGVSLRDVVSDDRRPENGLLHGEVDDCRVLAVLADLPPMERAVAMTYGAQRVTWAQAAALGGADDPDAFGNRVRRKLRRLGLRHRAAASPSTPVPAAGQ</sequence>
<organism evidence="1 2">
    <name type="scientific">Streptomyces colonosanans</name>
    <dbReference type="NCBI Taxonomy" id="1428652"/>
    <lineage>
        <taxon>Bacteria</taxon>
        <taxon>Bacillati</taxon>
        <taxon>Actinomycetota</taxon>
        <taxon>Actinomycetes</taxon>
        <taxon>Kitasatosporales</taxon>
        <taxon>Streptomycetaceae</taxon>
        <taxon>Streptomyces</taxon>
    </lineage>
</organism>
<accession>A0A1S2NVJ6</accession>
<proteinExistence type="predicted"/>
<evidence type="ECO:0000313" key="2">
    <source>
        <dbReference type="Proteomes" id="UP000179935"/>
    </source>
</evidence>
<evidence type="ECO:0000313" key="1">
    <source>
        <dbReference type="EMBL" id="OIJ85235.1"/>
    </source>
</evidence>
<name>A0A1S2NVJ6_9ACTN</name>
<dbReference type="EMBL" id="MLYP01000096">
    <property type="protein sequence ID" value="OIJ85235.1"/>
    <property type="molecule type" value="Genomic_DNA"/>
</dbReference>
<gene>
    <name evidence="1" type="ORF">BIV24_29160</name>
</gene>
<keyword evidence="2" id="KW-1185">Reference proteome</keyword>
<dbReference type="Proteomes" id="UP000179935">
    <property type="component" value="Unassembled WGS sequence"/>
</dbReference>
<comment type="caution">
    <text evidence="1">The sequence shown here is derived from an EMBL/GenBank/DDBJ whole genome shotgun (WGS) entry which is preliminary data.</text>
</comment>
<reference evidence="1 2" key="1">
    <citation type="submission" date="2016-10" db="EMBL/GenBank/DDBJ databases">
        <title>Genome sequence of Streptomyces sp. MUSC 93.</title>
        <authorList>
            <person name="Lee L.-H."/>
            <person name="Ser H.-L."/>
            <person name="Law J.W.-F."/>
        </authorList>
    </citation>
    <scope>NUCLEOTIDE SEQUENCE [LARGE SCALE GENOMIC DNA]</scope>
    <source>
        <strain evidence="1 2">MUSC 93</strain>
    </source>
</reference>
<protein>
    <submittedName>
        <fullName evidence="1">Uncharacterized protein</fullName>
    </submittedName>
</protein>